<dbReference type="OrthoDB" id="655879at2"/>
<keyword evidence="1" id="KW-0732">Signal</keyword>
<sequence length="219" mass="25155">MKFIDIKLSLSLLILLTVLSCQNRSTTIGKSSNTQSTDSIEHFNVKDSILRLTATPQTDGEICLKYYLNHFASERDLCFKYFDYSDVIFPNISVGILNGHSFRKSNYGLIHDSILVLPLIGMNDFMSVYVLNLASQQILANDIRTSMELVWIDEKKSTFLLSDTPLYINDTTYLYKLKMYKITGSHLSIVRTDTIHMPIDVKDDLRVNYTIAQRILYEN</sequence>
<reference evidence="2 3" key="1">
    <citation type="submission" date="2018-07" db="EMBL/GenBank/DDBJ databases">
        <title>Chitinophaga K2CV101002-2 sp. nov., isolated from a monsoon evergreen broad-leaved forest soil.</title>
        <authorList>
            <person name="Lv Y."/>
        </authorList>
    </citation>
    <scope>NUCLEOTIDE SEQUENCE [LARGE SCALE GENOMIC DNA]</scope>
    <source>
        <strain evidence="2 3">GDMCC 1.1288</strain>
    </source>
</reference>
<protein>
    <recommendedName>
        <fullName evidence="4">Lipoprotein</fullName>
    </recommendedName>
</protein>
<evidence type="ECO:0000313" key="2">
    <source>
        <dbReference type="EMBL" id="RFS21185.1"/>
    </source>
</evidence>
<feature type="chain" id="PRO_5017717080" description="Lipoprotein" evidence="1">
    <location>
        <begin position="24"/>
        <end position="219"/>
    </location>
</feature>
<proteinExistence type="predicted"/>
<name>A0A3E1Y801_9BACT</name>
<organism evidence="2 3">
    <name type="scientific">Chitinophaga silvatica</name>
    <dbReference type="NCBI Taxonomy" id="2282649"/>
    <lineage>
        <taxon>Bacteria</taxon>
        <taxon>Pseudomonadati</taxon>
        <taxon>Bacteroidota</taxon>
        <taxon>Chitinophagia</taxon>
        <taxon>Chitinophagales</taxon>
        <taxon>Chitinophagaceae</taxon>
        <taxon>Chitinophaga</taxon>
    </lineage>
</organism>
<comment type="caution">
    <text evidence="2">The sequence shown here is derived from an EMBL/GenBank/DDBJ whole genome shotgun (WGS) entry which is preliminary data.</text>
</comment>
<dbReference type="AlphaFoldDB" id="A0A3E1Y801"/>
<accession>A0A3E1Y801</accession>
<keyword evidence="3" id="KW-1185">Reference proteome</keyword>
<dbReference type="RefSeq" id="WP_116977133.1">
    <property type="nucleotide sequence ID" value="NZ_QPMM01000009.1"/>
</dbReference>
<gene>
    <name evidence="2" type="ORF">DVR12_17785</name>
</gene>
<dbReference type="Proteomes" id="UP000260644">
    <property type="component" value="Unassembled WGS sequence"/>
</dbReference>
<evidence type="ECO:0008006" key="4">
    <source>
        <dbReference type="Google" id="ProtNLM"/>
    </source>
</evidence>
<dbReference type="PROSITE" id="PS51257">
    <property type="entry name" value="PROKAR_LIPOPROTEIN"/>
    <property type="match status" value="1"/>
</dbReference>
<feature type="signal peptide" evidence="1">
    <location>
        <begin position="1"/>
        <end position="23"/>
    </location>
</feature>
<evidence type="ECO:0000256" key="1">
    <source>
        <dbReference type="SAM" id="SignalP"/>
    </source>
</evidence>
<evidence type="ECO:0000313" key="3">
    <source>
        <dbReference type="Proteomes" id="UP000260644"/>
    </source>
</evidence>
<dbReference type="EMBL" id="QPMM01000009">
    <property type="protein sequence ID" value="RFS21185.1"/>
    <property type="molecule type" value="Genomic_DNA"/>
</dbReference>